<comment type="caution">
    <text evidence="1">The sequence shown here is derived from an EMBL/GenBank/DDBJ whole genome shotgun (WGS) entry which is preliminary data.</text>
</comment>
<dbReference type="AlphaFoldDB" id="A0A9W6H5P1"/>
<reference evidence="1" key="1">
    <citation type="journal article" date="2014" name="Int. J. Syst. Evol. Microbiol.">
        <title>Complete genome sequence of Corynebacterium casei LMG S-19264T (=DSM 44701T), isolated from a smear-ripened cheese.</title>
        <authorList>
            <consortium name="US DOE Joint Genome Institute (JGI-PGF)"/>
            <person name="Walter F."/>
            <person name="Albersmeier A."/>
            <person name="Kalinowski J."/>
            <person name="Ruckert C."/>
        </authorList>
    </citation>
    <scope>NUCLEOTIDE SEQUENCE</scope>
    <source>
        <strain evidence="1">VKM Ac-1020</strain>
    </source>
</reference>
<gene>
    <name evidence="1" type="ORF">GCM10017576_28830</name>
</gene>
<sequence length="166" mass="18082">MRILQKLVLDCDADAAWRALHSPAVLAELYGPIVRMRPLGADPMPLQWESGSDAAVQLDTGAIPLGSQLIATVDREKEGGAVRILRDVGMPLTGPLGSLDVWDHQMAVSATADGRTLWRERLTIGGPTAPLLWLPLWAMWQVRGVRLRKLARTWAFDPEADAAEAG</sequence>
<proteinExistence type="predicted"/>
<protein>
    <submittedName>
        <fullName evidence="1">Uncharacterized protein</fullName>
    </submittedName>
</protein>
<dbReference type="Proteomes" id="UP001142462">
    <property type="component" value="Unassembled WGS sequence"/>
</dbReference>
<evidence type="ECO:0000313" key="1">
    <source>
        <dbReference type="EMBL" id="GLJ62752.1"/>
    </source>
</evidence>
<dbReference type="RefSeq" id="WP_271174438.1">
    <property type="nucleotide sequence ID" value="NZ_BSEJ01000017.1"/>
</dbReference>
<dbReference type="SUPFAM" id="SSF55961">
    <property type="entry name" value="Bet v1-like"/>
    <property type="match status" value="1"/>
</dbReference>
<accession>A0A9W6H5P1</accession>
<dbReference type="EMBL" id="BSEJ01000017">
    <property type="protein sequence ID" value="GLJ62752.1"/>
    <property type="molecule type" value="Genomic_DNA"/>
</dbReference>
<evidence type="ECO:0000313" key="2">
    <source>
        <dbReference type="Proteomes" id="UP001142462"/>
    </source>
</evidence>
<keyword evidence="2" id="KW-1185">Reference proteome</keyword>
<organism evidence="1 2">
    <name type="scientific">Microbacterium barkeri</name>
    <dbReference type="NCBI Taxonomy" id="33917"/>
    <lineage>
        <taxon>Bacteria</taxon>
        <taxon>Bacillati</taxon>
        <taxon>Actinomycetota</taxon>
        <taxon>Actinomycetes</taxon>
        <taxon>Micrococcales</taxon>
        <taxon>Microbacteriaceae</taxon>
        <taxon>Microbacterium</taxon>
    </lineage>
</organism>
<reference evidence="1" key="2">
    <citation type="submission" date="2023-01" db="EMBL/GenBank/DDBJ databases">
        <authorList>
            <person name="Sun Q."/>
            <person name="Evtushenko L."/>
        </authorList>
    </citation>
    <scope>NUCLEOTIDE SEQUENCE</scope>
    <source>
        <strain evidence="1">VKM Ac-1020</strain>
    </source>
</reference>
<name>A0A9W6H5P1_9MICO</name>